<feature type="domain" description="Ubiquitin-like protease family profile" evidence="5">
    <location>
        <begin position="545"/>
        <end position="729"/>
    </location>
</feature>
<feature type="region of interest" description="Disordered" evidence="4">
    <location>
        <begin position="441"/>
        <end position="461"/>
    </location>
</feature>
<dbReference type="Gene3D" id="3.40.395.10">
    <property type="entry name" value="Adenoviral Proteinase, Chain A"/>
    <property type="match status" value="1"/>
</dbReference>
<feature type="region of interest" description="Disordered" evidence="4">
    <location>
        <begin position="100"/>
        <end position="142"/>
    </location>
</feature>
<dbReference type="InterPro" id="IPR038765">
    <property type="entry name" value="Papain-like_cys_pep_sf"/>
</dbReference>
<feature type="non-terminal residue" evidence="6">
    <location>
        <position position="771"/>
    </location>
</feature>
<protein>
    <recommendedName>
        <fullName evidence="5">Ubiquitin-like protease family profile domain-containing protein</fullName>
    </recommendedName>
</protein>
<dbReference type="PROSITE" id="PS50600">
    <property type="entry name" value="ULP_PROTEASE"/>
    <property type="match status" value="1"/>
</dbReference>
<accession>A0AAU9S187</accession>
<evidence type="ECO:0000256" key="2">
    <source>
        <dbReference type="ARBA" id="ARBA00022670"/>
    </source>
</evidence>
<evidence type="ECO:0000256" key="1">
    <source>
        <dbReference type="ARBA" id="ARBA00005234"/>
    </source>
</evidence>
<proteinExistence type="inferred from homology"/>
<comment type="similarity">
    <text evidence="1">Belongs to the peptidase C48 family.</text>
</comment>
<dbReference type="Proteomes" id="UP000836841">
    <property type="component" value="Chromosome 3"/>
</dbReference>
<keyword evidence="7" id="KW-1185">Reference proteome</keyword>
<feature type="region of interest" description="Disordered" evidence="4">
    <location>
        <begin position="287"/>
        <end position="322"/>
    </location>
</feature>
<feature type="region of interest" description="Disordered" evidence="4">
    <location>
        <begin position="155"/>
        <end position="183"/>
    </location>
</feature>
<keyword evidence="2" id="KW-0645">Protease</keyword>
<dbReference type="EMBL" id="OU466859">
    <property type="protein sequence ID" value="CAH2052222.1"/>
    <property type="molecule type" value="Genomic_DNA"/>
</dbReference>
<evidence type="ECO:0000313" key="6">
    <source>
        <dbReference type="EMBL" id="CAH2052222.1"/>
    </source>
</evidence>
<dbReference type="AlphaFoldDB" id="A0AAU9S187"/>
<dbReference type="GO" id="GO:0006508">
    <property type="term" value="P:proteolysis"/>
    <property type="evidence" value="ECO:0007669"/>
    <property type="project" value="UniProtKB-KW"/>
</dbReference>
<keyword evidence="3" id="KW-0378">Hydrolase</keyword>
<dbReference type="Pfam" id="PF02902">
    <property type="entry name" value="Peptidase_C48"/>
    <property type="match status" value="1"/>
</dbReference>
<sequence>LLAFRQIPALLAKLKHTAELPTLLDISGVDIPTHGSVSLADVHDAEFSTSNTNARRTRKKSVVLNATTTSPNEQSNDSFSHQLQQLTQQLHALTEKHNNLEQMSSKHNLRNLSSIRLRQSRKKKASSSQLPTGAVPTHTFPPTPPAIRLNPSQWTPPATTSAPPISPEYTLHRPSPPAKTNFSPLISQYGVERHNNQGADARDYVHPSTPTDVHTSFHKSPSTIEVILQPIHALRQNHAIITCHPQAASHNVVNHWLATDPPSTILPAELSDNYIQSVLKELSAHAAPPTGETALHPKTDTTTAAKSSNGQPLEGPDKEQVDNNVGDMAVVDKAVVDMTAVEGNSVENTTILGSNDVDCSVVDSQAQCEERGTTSKVLYSKVMDRNIVDKGVQSDHHGNVADHMLVDKDAVAVKSAKKVPLHSISADTLKANNDSVNMKTTVEGNSPIPVLTEQTPSPPKTKLYYRRNARRIVLEEETQELSNGSPPPTRQSHFPSQMETLLAYAMRKKTSPSRQYGFPINTLLLLGSAYTPFSNNSTHYTKDCGAFDNNFLLELAASKSWTSTRHMEVLMAWLRTKQTSMEEEEIISFCDPSLIGYFLAKQRKFSAAKAPKRLRWDELRPIAEAPGSRWVKDMQTLYEKKYWVGLAINISIGSIEILDPLPSLKDKRKIATWMRPICEMLPYAVNSLCTQASQGIGLTPYVWHVVQDIYVNARTGDCGLVAIKFMEMHAAGDPEPHMFGLTDAMVDDFRKQYAMDLYRDLVIPLYFNPTV</sequence>
<organism evidence="6 7">
    <name type="scientific">Thlaspi arvense</name>
    <name type="common">Field penny-cress</name>
    <dbReference type="NCBI Taxonomy" id="13288"/>
    <lineage>
        <taxon>Eukaryota</taxon>
        <taxon>Viridiplantae</taxon>
        <taxon>Streptophyta</taxon>
        <taxon>Embryophyta</taxon>
        <taxon>Tracheophyta</taxon>
        <taxon>Spermatophyta</taxon>
        <taxon>Magnoliopsida</taxon>
        <taxon>eudicotyledons</taxon>
        <taxon>Gunneridae</taxon>
        <taxon>Pentapetalae</taxon>
        <taxon>rosids</taxon>
        <taxon>malvids</taxon>
        <taxon>Brassicales</taxon>
        <taxon>Brassicaceae</taxon>
        <taxon>Thlaspideae</taxon>
        <taxon>Thlaspi</taxon>
    </lineage>
</organism>
<evidence type="ECO:0000313" key="7">
    <source>
        <dbReference type="Proteomes" id="UP000836841"/>
    </source>
</evidence>
<feature type="compositionally biased region" description="Polar residues" evidence="4">
    <location>
        <begin position="100"/>
        <end position="114"/>
    </location>
</feature>
<evidence type="ECO:0000259" key="5">
    <source>
        <dbReference type="PROSITE" id="PS50600"/>
    </source>
</evidence>
<dbReference type="GO" id="GO:0008234">
    <property type="term" value="F:cysteine-type peptidase activity"/>
    <property type="evidence" value="ECO:0007669"/>
    <property type="project" value="InterPro"/>
</dbReference>
<dbReference type="SUPFAM" id="SSF54001">
    <property type="entry name" value="Cysteine proteinases"/>
    <property type="match status" value="1"/>
</dbReference>
<reference evidence="6 7" key="1">
    <citation type="submission" date="2022-03" db="EMBL/GenBank/DDBJ databases">
        <authorList>
            <person name="Nunn A."/>
            <person name="Chopra R."/>
            <person name="Nunn A."/>
            <person name="Contreras Garrido A."/>
        </authorList>
    </citation>
    <scope>NUCLEOTIDE SEQUENCE [LARGE SCALE GENOMIC DNA]</scope>
</reference>
<dbReference type="InterPro" id="IPR003653">
    <property type="entry name" value="Peptidase_C48_C"/>
</dbReference>
<evidence type="ECO:0000256" key="4">
    <source>
        <dbReference type="SAM" id="MobiDB-lite"/>
    </source>
</evidence>
<evidence type="ECO:0000256" key="3">
    <source>
        <dbReference type="ARBA" id="ARBA00022801"/>
    </source>
</evidence>
<name>A0AAU9S187_THLAR</name>
<gene>
    <name evidence="6" type="ORF">TAV2_LOCUS10529</name>
</gene>
<feature type="compositionally biased region" description="Polar residues" evidence="4">
    <location>
        <begin position="300"/>
        <end position="311"/>
    </location>
</feature>